<proteinExistence type="predicted"/>
<dbReference type="RefSeq" id="WP_216033189.1">
    <property type="nucleotide sequence ID" value="NZ_JAHKNG010000015.1"/>
</dbReference>
<evidence type="ECO:0000313" key="2">
    <source>
        <dbReference type="EMBL" id="MBU3030514.1"/>
    </source>
</evidence>
<evidence type="ECO:0000313" key="3">
    <source>
        <dbReference type="Proteomes" id="UP001166191"/>
    </source>
</evidence>
<evidence type="ECO:0000259" key="1">
    <source>
        <dbReference type="Pfam" id="PF06983"/>
    </source>
</evidence>
<organism evidence="2 3">
    <name type="scientific">Paracoccus marinaquae</name>
    <dbReference type="NCBI Taxonomy" id="2841926"/>
    <lineage>
        <taxon>Bacteria</taxon>
        <taxon>Pseudomonadati</taxon>
        <taxon>Pseudomonadota</taxon>
        <taxon>Alphaproteobacteria</taxon>
        <taxon>Rhodobacterales</taxon>
        <taxon>Paracoccaceae</taxon>
        <taxon>Paracoccus</taxon>
    </lineage>
</organism>
<dbReference type="EMBL" id="JAHKNG010000015">
    <property type="protein sequence ID" value="MBU3030514.1"/>
    <property type="molecule type" value="Genomic_DNA"/>
</dbReference>
<dbReference type="CDD" id="cd06588">
    <property type="entry name" value="PhnB_like"/>
    <property type="match status" value="1"/>
</dbReference>
<name>A0ABS6AJ21_9RHOB</name>
<feature type="domain" description="PhnB-like" evidence="1">
    <location>
        <begin position="5"/>
        <end position="120"/>
    </location>
</feature>
<dbReference type="Proteomes" id="UP001166191">
    <property type="component" value="Unassembled WGS sequence"/>
</dbReference>
<dbReference type="PIRSF" id="PIRSF021700">
    <property type="entry name" value="3_dmu_93_MTrfase"/>
    <property type="match status" value="1"/>
</dbReference>
<dbReference type="InterPro" id="IPR009725">
    <property type="entry name" value="3_dmu_93_MTrfase"/>
</dbReference>
<comment type="caution">
    <text evidence="2">The sequence shown here is derived from an EMBL/GenBank/DDBJ whole genome shotgun (WGS) entry which is preliminary data.</text>
</comment>
<protein>
    <submittedName>
        <fullName evidence="2">VOC family protein</fullName>
    </submittedName>
</protein>
<keyword evidence="3" id="KW-1185">Reference proteome</keyword>
<dbReference type="PANTHER" id="PTHR33990">
    <property type="entry name" value="PROTEIN YJDN-RELATED"/>
    <property type="match status" value="1"/>
</dbReference>
<dbReference type="InterPro" id="IPR028973">
    <property type="entry name" value="PhnB-like"/>
</dbReference>
<gene>
    <name evidence="2" type="ORF">KNW02_10340</name>
</gene>
<reference evidence="2" key="1">
    <citation type="submission" date="2021-06" db="EMBL/GenBank/DDBJ databases">
        <title>Paracoccus bacterium XHP0099 sp. nov., isolated from the surface waters of the Yellow Sea.</title>
        <authorList>
            <person name="Xue H."/>
            <person name="Zhang D."/>
        </authorList>
    </citation>
    <scope>NUCLEOTIDE SEQUENCE</scope>
    <source>
        <strain evidence="2">XHP0099</strain>
    </source>
</reference>
<sequence length="127" mass="13984">MIAAIPQLMFQGAMADAIALWSRAFPDMQVERLDGDDRPTRVRALIAGQPLILFDSPPVHDFGFTPSISLLISCEEAADVDRLAAILDEGGQVFMPLDEYPFSPRYTWVADRFGVSWQIMLAAEGGP</sequence>
<dbReference type="Pfam" id="PF06983">
    <property type="entry name" value="3-dmu-9_3-mt"/>
    <property type="match status" value="1"/>
</dbReference>
<accession>A0ABS6AJ21</accession>